<proteinExistence type="predicted"/>
<keyword evidence="3" id="KW-1185">Reference proteome</keyword>
<feature type="compositionally biased region" description="Basic and acidic residues" evidence="1">
    <location>
        <begin position="240"/>
        <end position="250"/>
    </location>
</feature>
<gene>
    <name evidence="2" type="ORF">HPB48_020677</name>
</gene>
<dbReference type="AlphaFoldDB" id="A0A9J6GIY0"/>
<comment type="caution">
    <text evidence="2">The sequence shown here is derived from an EMBL/GenBank/DDBJ whole genome shotgun (WGS) entry which is preliminary data.</text>
</comment>
<dbReference type="Proteomes" id="UP000821853">
    <property type="component" value="Chromosome 5"/>
</dbReference>
<organism evidence="2 3">
    <name type="scientific">Haemaphysalis longicornis</name>
    <name type="common">Bush tick</name>
    <dbReference type="NCBI Taxonomy" id="44386"/>
    <lineage>
        <taxon>Eukaryota</taxon>
        <taxon>Metazoa</taxon>
        <taxon>Ecdysozoa</taxon>
        <taxon>Arthropoda</taxon>
        <taxon>Chelicerata</taxon>
        <taxon>Arachnida</taxon>
        <taxon>Acari</taxon>
        <taxon>Parasitiformes</taxon>
        <taxon>Ixodida</taxon>
        <taxon>Ixodoidea</taxon>
        <taxon>Ixodidae</taxon>
        <taxon>Haemaphysalinae</taxon>
        <taxon>Haemaphysalis</taxon>
    </lineage>
</organism>
<evidence type="ECO:0000313" key="3">
    <source>
        <dbReference type="Proteomes" id="UP000821853"/>
    </source>
</evidence>
<name>A0A9J6GIY0_HAELO</name>
<protein>
    <submittedName>
        <fullName evidence="2">Uncharacterized protein</fullName>
    </submittedName>
</protein>
<dbReference type="EMBL" id="JABSTR010000007">
    <property type="protein sequence ID" value="KAH9374857.1"/>
    <property type="molecule type" value="Genomic_DNA"/>
</dbReference>
<feature type="compositionally biased region" description="Basic residues" evidence="1">
    <location>
        <begin position="195"/>
        <end position="208"/>
    </location>
</feature>
<reference evidence="2 3" key="1">
    <citation type="journal article" date="2020" name="Cell">
        <title>Large-Scale Comparative Analyses of Tick Genomes Elucidate Their Genetic Diversity and Vector Capacities.</title>
        <authorList>
            <consortium name="Tick Genome and Microbiome Consortium (TIGMIC)"/>
            <person name="Jia N."/>
            <person name="Wang J."/>
            <person name="Shi W."/>
            <person name="Du L."/>
            <person name="Sun Y."/>
            <person name="Zhan W."/>
            <person name="Jiang J.F."/>
            <person name="Wang Q."/>
            <person name="Zhang B."/>
            <person name="Ji P."/>
            <person name="Bell-Sakyi L."/>
            <person name="Cui X.M."/>
            <person name="Yuan T.T."/>
            <person name="Jiang B.G."/>
            <person name="Yang W.F."/>
            <person name="Lam T.T."/>
            <person name="Chang Q.C."/>
            <person name="Ding S.J."/>
            <person name="Wang X.J."/>
            <person name="Zhu J.G."/>
            <person name="Ruan X.D."/>
            <person name="Zhao L."/>
            <person name="Wei J.T."/>
            <person name="Ye R.Z."/>
            <person name="Que T.C."/>
            <person name="Du C.H."/>
            <person name="Zhou Y.H."/>
            <person name="Cheng J.X."/>
            <person name="Dai P.F."/>
            <person name="Guo W.B."/>
            <person name="Han X.H."/>
            <person name="Huang E.J."/>
            <person name="Li L.F."/>
            <person name="Wei W."/>
            <person name="Gao Y.C."/>
            <person name="Liu J.Z."/>
            <person name="Shao H.Z."/>
            <person name="Wang X."/>
            <person name="Wang C.C."/>
            <person name="Yang T.C."/>
            <person name="Huo Q.B."/>
            <person name="Li W."/>
            <person name="Chen H.Y."/>
            <person name="Chen S.E."/>
            <person name="Zhou L.G."/>
            <person name="Ni X.B."/>
            <person name="Tian J.H."/>
            <person name="Sheng Y."/>
            <person name="Liu T."/>
            <person name="Pan Y.S."/>
            <person name="Xia L.Y."/>
            <person name="Li J."/>
            <person name="Zhao F."/>
            <person name="Cao W.C."/>
        </authorList>
    </citation>
    <scope>NUCLEOTIDE SEQUENCE [LARGE SCALE GENOMIC DNA]</scope>
    <source>
        <strain evidence="2">HaeL-2018</strain>
    </source>
</reference>
<dbReference type="VEuPathDB" id="VectorBase:HLOH_056403"/>
<accession>A0A9J6GIY0</accession>
<evidence type="ECO:0000313" key="2">
    <source>
        <dbReference type="EMBL" id="KAH9374857.1"/>
    </source>
</evidence>
<feature type="region of interest" description="Disordered" evidence="1">
    <location>
        <begin position="176"/>
        <end position="250"/>
    </location>
</feature>
<evidence type="ECO:0000256" key="1">
    <source>
        <dbReference type="SAM" id="MobiDB-lite"/>
    </source>
</evidence>
<sequence length="250" mass="28256">MFMVRYLGHSNQLAVDAADPEVRDALLAIASLPVSGKDVSFQAYQAVGRNQITGIIRNVEDMTSDELINSLHCRKCKILQARPLGDKGTVMVTFEGKSLPYKVGLGSFTIRFFFVPGGEWLSVIYVTKLAITRSSAPILWQHDCPKCGLPARAHNVRAHNRSAALWWFTLGHSHKLPQKTTKPEKLNKNTSRLPKSQRRKRQTQGRQRRNPEAEQGLSRPMLKATRQSSTPGHRYAQLHIQRENHLRGCR</sequence>